<protein>
    <submittedName>
        <fullName evidence="1">Uncharacterized protein</fullName>
    </submittedName>
</protein>
<organism evidence="1 2">
    <name type="scientific">Batillaria attramentaria</name>
    <dbReference type="NCBI Taxonomy" id="370345"/>
    <lineage>
        <taxon>Eukaryota</taxon>
        <taxon>Metazoa</taxon>
        <taxon>Spiralia</taxon>
        <taxon>Lophotrochozoa</taxon>
        <taxon>Mollusca</taxon>
        <taxon>Gastropoda</taxon>
        <taxon>Caenogastropoda</taxon>
        <taxon>Sorbeoconcha</taxon>
        <taxon>Cerithioidea</taxon>
        <taxon>Batillariidae</taxon>
        <taxon>Batillaria</taxon>
    </lineage>
</organism>
<comment type="caution">
    <text evidence="1">The sequence shown here is derived from an EMBL/GenBank/DDBJ whole genome shotgun (WGS) entry which is preliminary data.</text>
</comment>
<proteinExistence type="predicted"/>
<evidence type="ECO:0000313" key="2">
    <source>
        <dbReference type="Proteomes" id="UP001519460"/>
    </source>
</evidence>
<dbReference type="AlphaFoldDB" id="A0ABD0JZJ1"/>
<accession>A0ABD0JZJ1</accession>
<name>A0ABD0JZJ1_9CAEN</name>
<dbReference type="EMBL" id="JACVVK020000290">
    <property type="protein sequence ID" value="KAK7479995.1"/>
    <property type="molecule type" value="Genomic_DNA"/>
</dbReference>
<gene>
    <name evidence="1" type="ORF">BaRGS_00028728</name>
</gene>
<keyword evidence="2" id="KW-1185">Reference proteome</keyword>
<feature type="non-terminal residue" evidence="1">
    <location>
        <position position="58"/>
    </location>
</feature>
<evidence type="ECO:0000313" key="1">
    <source>
        <dbReference type="EMBL" id="KAK7479995.1"/>
    </source>
</evidence>
<reference evidence="1 2" key="1">
    <citation type="journal article" date="2023" name="Sci. Data">
        <title>Genome assembly of the Korean intertidal mud-creeper Batillaria attramentaria.</title>
        <authorList>
            <person name="Patra A.K."/>
            <person name="Ho P.T."/>
            <person name="Jun S."/>
            <person name="Lee S.J."/>
            <person name="Kim Y."/>
            <person name="Won Y.J."/>
        </authorList>
    </citation>
    <scope>NUCLEOTIDE SEQUENCE [LARGE SCALE GENOMIC DNA]</scope>
    <source>
        <strain evidence="1">Wonlab-2016</strain>
    </source>
</reference>
<sequence length="58" mass="6237">MLDRGGPHTGRTAASCCQSYLISQRYCFAVIQVPAVGVMVRSFSTSRDVIVSTAATNR</sequence>
<dbReference type="Proteomes" id="UP001519460">
    <property type="component" value="Unassembled WGS sequence"/>
</dbReference>